<dbReference type="GO" id="GO:0008270">
    <property type="term" value="F:zinc ion binding"/>
    <property type="evidence" value="ECO:0007669"/>
    <property type="project" value="UniProtKB-KW"/>
</dbReference>
<dbReference type="Gene3D" id="3.30.40.10">
    <property type="entry name" value="Zinc/RING finger domain, C3HC4 (zinc finger)"/>
    <property type="match status" value="1"/>
</dbReference>
<keyword evidence="5" id="KW-0863">Zinc-finger</keyword>
<dbReference type="InterPro" id="IPR013083">
    <property type="entry name" value="Znf_RING/FYVE/PHD"/>
</dbReference>
<evidence type="ECO:0000256" key="4">
    <source>
        <dbReference type="ARBA" id="ARBA00022723"/>
    </source>
</evidence>
<evidence type="ECO:0000259" key="10">
    <source>
        <dbReference type="PROSITE" id="PS51292"/>
    </source>
</evidence>
<protein>
    <submittedName>
        <fullName evidence="11">Zinc finger protein</fullName>
    </submittedName>
</protein>
<dbReference type="AlphaFoldDB" id="Q22YH4"/>
<sequence length="232" mass="27097">MQNNIDNQQPSRSQEQIQRSNINIEVENPLSCIQTKVVRLSQKQVINNSDSNNQNRTCNNNHEQPFIKINSQDNQLTMQSQEIPSENVNIQLDGYDINNKQKNNSQKNIDQQEQNENIKNSKEIQLVEVKEISQNKLQKGDIEQQLQGKNESRNQEEEQQICRICLDGQIDQCSETELLNVCECKGSLQYIHKNCLWLQLSSKVKLDEFERNKQQFICELCKNPYRINVGFD</sequence>
<dbReference type="HOGENOM" id="CLU_820134_0_0_1"/>
<evidence type="ECO:0000313" key="12">
    <source>
        <dbReference type="Proteomes" id="UP000009168"/>
    </source>
</evidence>
<evidence type="ECO:0000256" key="1">
    <source>
        <dbReference type="ARBA" id="ARBA00004141"/>
    </source>
</evidence>
<keyword evidence="7" id="KW-0862">Zinc</keyword>
<dbReference type="SMART" id="SM00744">
    <property type="entry name" value="RINGv"/>
    <property type="match status" value="1"/>
</dbReference>
<dbReference type="STRING" id="312017.Q22YH4"/>
<evidence type="ECO:0000313" key="11">
    <source>
        <dbReference type="EMBL" id="EAR90311.2"/>
    </source>
</evidence>
<evidence type="ECO:0000256" key="8">
    <source>
        <dbReference type="ARBA" id="ARBA00022989"/>
    </source>
</evidence>
<evidence type="ECO:0000256" key="3">
    <source>
        <dbReference type="ARBA" id="ARBA00022692"/>
    </source>
</evidence>
<keyword evidence="2" id="KW-0808">Transferase</keyword>
<reference evidence="12" key="1">
    <citation type="journal article" date="2006" name="PLoS Biol.">
        <title>Macronuclear genome sequence of the ciliate Tetrahymena thermophila, a model eukaryote.</title>
        <authorList>
            <person name="Eisen J.A."/>
            <person name="Coyne R.S."/>
            <person name="Wu M."/>
            <person name="Wu D."/>
            <person name="Thiagarajan M."/>
            <person name="Wortman J.R."/>
            <person name="Badger J.H."/>
            <person name="Ren Q."/>
            <person name="Amedeo P."/>
            <person name="Jones K.M."/>
            <person name="Tallon L.J."/>
            <person name="Delcher A.L."/>
            <person name="Salzberg S.L."/>
            <person name="Silva J.C."/>
            <person name="Haas B.J."/>
            <person name="Majoros W.H."/>
            <person name="Farzad M."/>
            <person name="Carlton J.M."/>
            <person name="Smith R.K. Jr."/>
            <person name="Garg J."/>
            <person name="Pearlman R.E."/>
            <person name="Karrer K.M."/>
            <person name="Sun L."/>
            <person name="Manning G."/>
            <person name="Elde N.C."/>
            <person name="Turkewitz A.P."/>
            <person name="Asai D.J."/>
            <person name="Wilkes D.E."/>
            <person name="Wang Y."/>
            <person name="Cai H."/>
            <person name="Collins K."/>
            <person name="Stewart B.A."/>
            <person name="Lee S.R."/>
            <person name="Wilamowska K."/>
            <person name="Weinberg Z."/>
            <person name="Ruzzo W.L."/>
            <person name="Wloga D."/>
            <person name="Gaertig J."/>
            <person name="Frankel J."/>
            <person name="Tsao C.-C."/>
            <person name="Gorovsky M.A."/>
            <person name="Keeling P.J."/>
            <person name="Waller R.F."/>
            <person name="Patron N.J."/>
            <person name="Cherry J.M."/>
            <person name="Stover N.A."/>
            <person name="Krieger C.J."/>
            <person name="del Toro C."/>
            <person name="Ryder H.F."/>
            <person name="Williamson S.C."/>
            <person name="Barbeau R.A."/>
            <person name="Hamilton E.P."/>
            <person name="Orias E."/>
        </authorList>
    </citation>
    <scope>NUCLEOTIDE SEQUENCE [LARGE SCALE GENOMIC DNA]</scope>
    <source>
        <strain evidence="12">SB210</strain>
    </source>
</reference>
<dbReference type="OrthoDB" id="264354at2759"/>
<evidence type="ECO:0000256" key="7">
    <source>
        <dbReference type="ARBA" id="ARBA00022833"/>
    </source>
</evidence>
<comment type="subcellular location">
    <subcellularLocation>
        <location evidence="1">Membrane</location>
        <topology evidence="1">Multi-pass membrane protein</topology>
    </subcellularLocation>
</comment>
<dbReference type="PANTHER" id="PTHR46065">
    <property type="entry name" value="E3 UBIQUITIN-PROTEIN LIGASE MARCH 2/3 FAMILY MEMBER"/>
    <property type="match status" value="1"/>
</dbReference>
<accession>Q22YH4</accession>
<dbReference type="GeneID" id="7836533"/>
<keyword evidence="9" id="KW-0472">Membrane</keyword>
<dbReference type="GO" id="GO:0016740">
    <property type="term" value="F:transferase activity"/>
    <property type="evidence" value="ECO:0007669"/>
    <property type="project" value="UniProtKB-KW"/>
</dbReference>
<organism evidence="11 12">
    <name type="scientific">Tetrahymena thermophila (strain SB210)</name>
    <dbReference type="NCBI Taxonomy" id="312017"/>
    <lineage>
        <taxon>Eukaryota</taxon>
        <taxon>Sar</taxon>
        <taxon>Alveolata</taxon>
        <taxon>Ciliophora</taxon>
        <taxon>Intramacronucleata</taxon>
        <taxon>Oligohymenophorea</taxon>
        <taxon>Hymenostomatida</taxon>
        <taxon>Tetrahymenina</taxon>
        <taxon>Tetrahymenidae</taxon>
        <taxon>Tetrahymena</taxon>
    </lineage>
</organism>
<dbReference type="InParanoid" id="Q22YH4"/>
<evidence type="ECO:0000256" key="9">
    <source>
        <dbReference type="ARBA" id="ARBA00023136"/>
    </source>
</evidence>
<feature type="domain" description="RING-CH-type" evidence="10">
    <location>
        <begin position="154"/>
        <end position="228"/>
    </location>
</feature>
<keyword evidence="4" id="KW-0479">Metal-binding</keyword>
<keyword evidence="6" id="KW-0833">Ubl conjugation pathway</keyword>
<keyword evidence="12" id="KW-1185">Reference proteome</keyword>
<dbReference type="PANTHER" id="PTHR46065:SF3">
    <property type="entry name" value="FI20425P1"/>
    <property type="match status" value="1"/>
</dbReference>
<dbReference type="Pfam" id="PF12906">
    <property type="entry name" value="RINGv"/>
    <property type="match status" value="1"/>
</dbReference>
<gene>
    <name evidence="11" type="ORF">TTHERM_00607170</name>
</gene>
<dbReference type="PROSITE" id="PS51292">
    <property type="entry name" value="ZF_RING_CH"/>
    <property type="match status" value="1"/>
</dbReference>
<dbReference type="KEGG" id="tet:TTHERM_00607170"/>
<evidence type="ECO:0000256" key="2">
    <source>
        <dbReference type="ARBA" id="ARBA00022679"/>
    </source>
</evidence>
<dbReference type="RefSeq" id="XP_001010556.2">
    <property type="nucleotide sequence ID" value="XM_001010556.2"/>
</dbReference>
<proteinExistence type="predicted"/>
<dbReference type="Proteomes" id="UP000009168">
    <property type="component" value="Unassembled WGS sequence"/>
</dbReference>
<evidence type="ECO:0000256" key="5">
    <source>
        <dbReference type="ARBA" id="ARBA00022771"/>
    </source>
</evidence>
<keyword evidence="8" id="KW-1133">Transmembrane helix</keyword>
<dbReference type="GO" id="GO:0016020">
    <property type="term" value="C:membrane"/>
    <property type="evidence" value="ECO:0007669"/>
    <property type="project" value="UniProtKB-SubCell"/>
</dbReference>
<keyword evidence="3" id="KW-0812">Transmembrane</keyword>
<dbReference type="InterPro" id="IPR011016">
    <property type="entry name" value="Znf_RING-CH"/>
</dbReference>
<dbReference type="EMBL" id="GG662800">
    <property type="protein sequence ID" value="EAR90311.2"/>
    <property type="molecule type" value="Genomic_DNA"/>
</dbReference>
<name>Q22YH4_TETTS</name>
<dbReference type="SUPFAM" id="SSF57850">
    <property type="entry name" value="RING/U-box"/>
    <property type="match status" value="1"/>
</dbReference>
<evidence type="ECO:0000256" key="6">
    <source>
        <dbReference type="ARBA" id="ARBA00022786"/>
    </source>
</evidence>